<dbReference type="InterPro" id="IPR036680">
    <property type="entry name" value="SPOR-like_sf"/>
</dbReference>
<dbReference type="Gene3D" id="3.40.50.300">
    <property type="entry name" value="P-loop containing nucleotide triphosphate hydrolases"/>
    <property type="match status" value="1"/>
</dbReference>
<dbReference type="RefSeq" id="WP_009600894.1">
    <property type="nucleotide sequence ID" value="NZ_AEIU01000066.1"/>
</dbReference>
<organism evidence="3 4">
    <name type="scientific">Vibrio caribbeanicus ATCC BAA-2122</name>
    <dbReference type="NCBI Taxonomy" id="796620"/>
    <lineage>
        <taxon>Bacteria</taxon>
        <taxon>Pseudomonadati</taxon>
        <taxon>Pseudomonadota</taxon>
        <taxon>Gammaproteobacteria</taxon>
        <taxon>Vibrionales</taxon>
        <taxon>Vibrionaceae</taxon>
        <taxon>Vibrio</taxon>
    </lineage>
</organism>
<dbReference type="InterPro" id="IPR007730">
    <property type="entry name" value="SPOR-like_dom"/>
</dbReference>
<dbReference type="PANTHER" id="PTHR35894">
    <property type="entry name" value="GENERAL SECRETION PATHWAY PROTEIN A-RELATED"/>
    <property type="match status" value="1"/>
</dbReference>
<sequence length="487" mass="55147">MSVAHDPRVLEFKTQTELLGRLQLLTNFGSNLVTVGGEKGAGKTWLVHYYLEAWAQDKNQALLMCYPNQDDSQRRSTILNQLISEPSYSPTDSLVESFTRNMQGEHCDIVIAIDDAHLLSESFVTELWMLVIEAQANPSWTINVLLFAQANALDALLTRLGYGQDQKPIDLEIESFTQDEADLFFEQLVIRFVDDDMEKRVRNAYRNVELRPGEIMALGEQKVEKRIIIRSIVGSPINIALLSLTLLVLIGGGYWWLMLQPSAEEQAQQVSESMEQTVIPTLADQAQQKVEEAVESELEDPMLDQGSVEMDDIALPPEVAEVNSHVGNQEEEHQRVIISSDVVDALMESPSQSDSQDETMLRDQKIETGPQTSEQTVTPDQPNISFSFTKEELNSFSPRSYTLQLAAVRSLQEVQVFLDKHSLSNQVFIYPTNRNNNEWYIITYQNYPTIQVARDAVRSLPADVQNLDPWAKSLGQVQREIRNTLNR</sequence>
<dbReference type="STRING" id="796620.VIBC2010_03537"/>
<dbReference type="InterPro" id="IPR049945">
    <property type="entry name" value="AAA_22"/>
</dbReference>
<evidence type="ECO:0000256" key="1">
    <source>
        <dbReference type="SAM" id="Phobius"/>
    </source>
</evidence>
<feature type="domain" description="SPOR" evidence="2">
    <location>
        <begin position="395"/>
        <end position="473"/>
    </location>
</feature>
<dbReference type="Pfam" id="PF13401">
    <property type="entry name" value="AAA_22"/>
    <property type="match status" value="1"/>
</dbReference>
<dbReference type="OrthoDB" id="6189127at2"/>
<dbReference type="eggNOG" id="COG3266">
    <property type="taxonomic scope" value="Bacteria"/>
</dbReference>
<evidence type="ECO:0000313" key="3">
    <source>
        <dbReference type="EMBL" id="EFP97090.1"/>
    </source>
</evidence>
<gene>
    <name evidence="3" type="ORF">VIBC2010_03537</name>
</gene>
<dbReference type="Proteomes" id="UP000002943">
    <property type="component" value="Unassembled WGS sequence"/>
</dbReference>
<dbReference type="eggNOG" id="COG3267">
    <property type="taxonomic scope" value="Bacteria"/>
</dbReference>
<accession>E3BIQ3</accession>
<keyword evidence="1" id="KW-0472">Membrane</keyword>
<evidence type="ECO:0000313" key="4">
    <source>
        <dbReference type="Proteomes" id="UP000002943"/>
    </source>
</evidence>
<evidence type="ECO:0000259" key="2">
    <source>
        <dbReference type="PROSITE" id="PS51724"/>
    </source>
</evidence>
<dbReference type="GO" id="GO:0016887">
    <property type="term" value="F:ATP hydrolysis activity"/>
    <property type="evidence" value="ECO:0007669"/>
    <property type="project" value="InterPro"/>
</dbReference>
<dbReference type="GO" id="GO:0042834">
    <property type="term" value="F:peptidoglycan binding"/>
    <property type="evidence" value="ECO:0007669"/>
    <property type="project" value="InterPro"/>
</dbReference>
<dbReference type="PROSITE" id="PS51724">
    <property type="entry name" value="SPOR"/>
    <property type="match status" value="1"/>
</dbReference>
<dbReference type="InterPro" id="IPR027417">
    <property type="entry name" value="P-loop_NTPase"/>
</dbReference>
<feature type="transmembrane region" description="Helical" evidence="1">
    <location>
        <begin position="232"/>
        <end position="257"/>
    </location>
</feature>
<reference evidence="3 4" key="1">
    <citation type="journal article" date="2012" name="Int. J. Syst. Evol. Microbiol.">
        <title>Vibrio caribbeanicus sp. nov., isolated from the marine sponge Scleritoderma cyanea.</title>
        <authorList>
            <person name="Hoffmann M."/>
            <person name="Monday S.R."/>
            <person name="Allard M.W."/>
            <person name="Strain E.A."/>
            <person name="Whittaker P."/>
            <person name="Naum M."/>
            <person name="McCarthy P.J."/>
            <person name="Lopez J.V."/>
            <person name="Fischer M."/>
            <person name="Brown E.W."/>
        </authorList>
    </citation>
    <scope>NUCLEOTIDE SEQUENCE [LARGE SCALE GENOMIC DNA]</scope>
    <source>
        <strain evidence="3 4">ATCC BAA-2122</strain>
    </source>
</reference>
<protein>
    <recommendedName>
        <fullName evidence="2">SPOR domain-containing protein</fullName>
    </recommendedName>
</protein>
<dbReference type="PANTHER" id="PTHR35894:SF7">
    <property type="entry name" value="GENERAL SECRETION PATHWAY PROTEIN A-RELATED"/>
    <property type="match status" value="1"/>
</dbReference>
<dbReference type="SUPFAM" id="SSF52540">
    <property type="entry name" value="P-loop containing nucleoside triphosphate hydrolases"/>
    <property type="match status" value="1"/>
</dbReference>
<keyword evidence="1" id="KW-0812">Transmembrane</keyword>
<comment type="caution">
    <text evidence="3">The sequence shown here is derived from an EMBL/GenBank/DDBJ whole genome shotgun (WGS) entry which is preliminary data.</text>
</comment>
<dbReference type="Gene3D" id="3.30.70.1070">
    <property type="entry name" value="Sporulation related repeat"/>
    <property type="match status" value="1"/>
</dbReference>
<dbReference type="AlphaFoldDB" id="E3BIQ3"/>
<dbReference type="InterPro" id="IPR052026">
    <property type="entry name" value="ExeA_AAA_ATPase_DNA-bind"/>
</dbReference>
<keyword evidence="1" id="KW-1133">Transmembrane helix</keyword>
<name>E3BIQ3_9VIBR</name>
<dbReference type="Pfam" id="PF05036">
    <property type="entry name" value="SPOR"/>
    <property type="match status" value="1"/>
</dbReference>
<dbReference type="EMBL" id="AEIU01000066">
    <property type="protein sequence ID" value="EFP97090.1"/>
    <property type="molecule type" value="Genomic_DNA"/>
</dbReference>
<keyword evidence="4" id="KW-1185">Reference proteome</keyword>
<proteinExistence type="predicted"/>